<feature type="signal peptide" evidence="1">
    <location>
        <begin position="1"/>
        <end position="24"/>
    </location>
</feature>
<evidence type="ECO:0000313" key="3">
    <source>
        <dbReference type="EMBL" id="BAO45667.1"/>
    </source>
</evidence>
<proteinExistence type="predicted"/>
<gene>
    <name evidence="3" type="ORF">TBH_C2766</name>
</gene>
<reference evidence="3 4" key="1">
    <citation type="journal article" date="2014" name="PLoS ONE">
        <title>Physiological and genomic features of a novel sulfur-oxidizing gammaproteobacterium belonging to a previously uncultivated symbiotic lineage isolated from a hydrothermal vent.</title>
        <authorList>
            <person name="Nunoura T."/>
            <person name="Takaki Y."/>
            <person name="Kazama H."/>
            <person name="Kakuta J."/>
            <person name="Shimamura S."/>
            <person name="Makita H."/>
            <person name="Hirai M."/>
            <person name="Miyazaki M."/>
            <person name="Takai K."/>
        </authorList>
    </citation>
    <scope>NUCLEOTIDE SEQUENCE [LARGE SCALE GENOMIC DNA]</scope>
    <source>
        <strain evidence="3 4">Hiromi1</strain>
    </source>
</reference>
<dbReference type="Proteomes" id="UP000031631">
    <property type="component" value="Chromosome"/>
</dbReference>
<dbReference type="RefSeq" id="WP_041069610.1">
    <property type="nucleotide sequence ID" value="NZ_AP012273.1"/>
</dbReference>
<dbReference type="InterPro" id="IPR001119">
    <property type="entry name" value="SLH_dom"/>
</dbReference>
<dbReference type="KEGG" id="tbn:TBH_C2766"/>
<sequence>MNKLATKNTILLTSTLLAMGSTFAGINDIKAPESPSVAVNTGIGIQPKAFGGTGQYTAIHASRWQPWNKTANPEYYGGTGYIGPTNTNSAYYWTQIDLPNGAMVDYVYAVVYDNDANARWNFDISGYEGAVSFGSTPSYKSFGTGTTDTAGTPGYTTIPITLTTPFVVREWADMNGDGIENINSFNLDLYTTQVDGTDTMRFWGAAVRWQRTISPAPATATFSDVPTDHWAFQQIEALADSEITNGCGGGNFCPDTAVTRAQMAVFLSKALGLHWPL</sequence>
<evidence type="ECO:0000259" key="2">
    <source>
        <dbReference type="PROSITE" id="PS51272"/>
    </source>
</evidence>
<evidence type="ECO:0000313" key="4">
    <source>
        <dbReference type="Proteomes" id="UP000031631"/>
    </source>
</evidence>
<dbReference type="Pfam" id="PF00395">
    <property type="entry name" value="SLH"/>
    <property type="match status" value="1"/>
</dbReference>
<feature type="chain" id="PRO_5031321860" description="SLH domain-containing protein" evidence="1">
    <location>
        <begin position="25"/>
        <end position="277"/>
    </location>
</feature>
<feature type="domain" description="SLH" evidence="2">
    <location>
        <begin position="218"/>
        <end position="277"/>
    </location>
</feature>
<accession>A0A7U6JJL3</accession>
<evidence type="ECO:0000256" key="1">
    <source>
        <dbReference type="SAM" id="SignalP"/>
    </source>
</evidence>
<dbReference type="PROSITE" id="PS51272">
    <property type="entry name" value="SLH"/>
    <property type="match status" value="1"/>
</dbReference>
<keyword evidence="1" id="KW-0732">Signal</keyword>
<dbReference type="AlphaFoldDB" id="A0A7U6JJL3"/>
<dbReference type="EMBL" id="AP012273">
    <property type="protein sequence ID" value="BAO45667.1"/>
    <property type="molecule type" value="Genomic_DNA"/>
</dbReference>
<name>A0A7U6JJL3_9GAMM</name>
<organism evidence="3 4">
    <name type="scientific">Thiolapillus brandeum</name>
    <dbReference type="NCBI Taxonomy" id="1076588"/>
    <lineage>
        <taxon>Bacteria</taxon>
        <taxon>Pseudomonadati</taxon>
        <taxon>Pseudomonadota</taxon>
        <taxon>Gammaproteobacteria</taxon>
        <taxon>Chromatiales</taxon>
        <taxon>Sedimenticolaceae</taxon>
        <taxon>Thiolapillus</taxon>
    </lineage>
</organism>
<protein>
    <recommendedName>
        <fullName evidence="2">SLH domain-containing protein</fullName>
    </recommendedName>
</protein>
<keyword evidence="4" id="KW-1185">Reference proteome</keyword>